<dbReference type="GeneID" id="97608394"/>
<comment type="caution">
    <text evidence="2">The sequence shown here is derived from an EMBL/GenBank/DDBJ whole genome shotgun (WGS) entry which is preliminary data.</text>
</comment>
<evidence type="ECO:0000313" key="3">
    <source>
        <dbReference type="Proteomes" id="UP000245934"/>
    </source>
</evidence>
<evidence type="ECO:0000256" key="1">
    <source>
        <dbReference type="SAM" id="MobiDB-lite"/>
    </source>
</evidence>
<accession>A0A2V2N118</accession>
<reference evidence="2 3" key="1">
    <citation type="submission" date="2018-05" db="EMBL/GenBank/DDBJ databases">
        <title>Draft genome of Methanospirillum stamsii Pt1.</title>
        <authorList>
            <person name="Dueholm M.S."/>
            <person name="Nielsen P.H."/>
            <person name="Bakmann L.F."/>
            <person name="Otzen D.E."/>
        </authorList>
    </citation>
    <scope>NUCLEOTIDE SEQUENCE [LARGE SCALE GENOMIC DNA]</scope>
    <source>
        <strain evidence="2 3">Pt1</strain>
    </source>
</reference>
<gene>
    <name evidence="2" type="ORF">DLD82_16775</name>
</gene>
<evidence type="ECO:0000313" key="2">
    <source>
        <dbReference type="EMBL" id="PWR69867.1"/>
    </source>
</evidence>
<proteinExistence type="predicted"/>
<dbReference type="RefSeq" id="WP_109942286.1">
    <property type="nucleotide sequence ID" value="NZ_CP176366.1"/>
</dbReference>
<dbReference type="EMBL" id="QGMZ01000051">
    <property type="protein sequence ID" value="PWR69867.1"/>
    <property type="molecule type" value="Genomic_DNA"/>
</dbReference>
<protein>
    <submittedName>
        <fullName evidence="2">Uncharacterized protein</fullName>
    </submittedName>
</protein>
<dbReference type="Proteomes" id="UP000245934">
    <property type="component" value="Unassembled WGS sequence"/>
</dbReference>
<feature type="compositionally biased region" description="Basic and acidic residues" evidence="1">
    <location>
        <begin position="26"/>
        <end position="35"/>
    </location>
</feature>
<name>A0A2V2N118_9EURY</name>
<organism evidence="2 3">
    <name type="scientific">Methanospirillum stamsii</name>
    <dbReference type="NCBI Taxonomy" id="1277351"/>
    <lineage>
        <taxon>Archaea</taxon>
        <taxon>Methanobacteriati</taxon>
        <taxon>Methanobacteriota</taxon>
        <taxon>Stenosarchaea group</taxon>
        <taxon>Methanomicrobia</taxon>
        <taxon>Methanomicrobiales</taxon>
        <taxon>Methanospirillaceae</taxon>
        <taxon>Methanospirillum</taxon>
    </lineage>
</organism>
<feature type="region of interest" description="Disordered" evidence="1">
    <location>
        <begin position="1"/>
        <end position="65"/>
    </location>
</feature>
<keyword evidence="3" id="KW-1185">Reference proteome</keyword>
<sequence length="65" mass="6983">MAMAPSNVVNPTKPPRKNAKPAVIQKSEKKIEKPKKSPNIFERLKKLTGGSSSIKGGKGKVNKKG</sequence>
<dbReference type="AlphaFoldDB" id="A0A2V2N118"/>